<protein>
    <recommendedName>
        <fullName evidence="2">Lsr2 DNA-binding domain-containing protein</fullName>
    </recommendedName>
</protein>
<dbReference type="RefSeq" id="WP_345267121.1">
    <property type="nucleotide sequence ID" value="NZ_BAABIM010000003.1"/>
</dbReference>
<dbReference type="Gene3D" id="4.10.320.10">
    <property type="entry name" value="E3-binding domain"/>
    <property type="match status" value="1"/>
</dbReference>
<evidence type="ECO:0000259" key="2">
    <source>
        <dbReference type="Pfam" id="PF23359"/>
    </source>
</evidence>
<evidence type="ECO:0000313" key="4">
    <source>
        <dbReference type="Proteomes" id="UP001500621"/>
    </source>
</evidence>
<dbReference type="EMBL" id="BAABIM010000003">
    <property type="protein sequence ID" value="GAA4689469.1"/>
    <property type="molecule type" value="Genomic_DNA"/>
</dbReference>
<evidence type="ECO:0000256" key="1">
    <source>
        <dbReference type="ARBA" id="ARBA00023125"/>
    </source>
</evidence>
<name>A0ABP8WI99_9ACTN</name>
<dbReference type="InterPro" id="IPR055370">
    <property type="entry name" value="Lsr2_DNA-bd"/>
</dbReference>
<dbReference type="InterPro" id="IPR036625">
    <property type="entry name" value="E3-bd_dom_sf"/>
</dbReference>
<dbReference type="Pfam" id="PF23359">
    <property type="entry name" value="Lsr2_DNA-bd"/>
    <property type="match status" value="1"/>
</dbReference>
<reference evidence="4" key="1">
    <citation type="journal article" date="2019" name="Int. J. Syst. Evol. Microbiol.">
        <title>The Global Catalogue of Microorganisms (GCM) 10K type strain sequencing project: providing services to taxonomists for standard genome sequencing and annotation.</title>
        <authorList>
            <consortium name="The Broad Institute Genomics Platform"/>
            <consortium name="The Broad Institute Genome Sequencing Center for Infectious Disease"/>
            <person name="Wu L."/>
            <person name="Ma J."/>
        </authorList>
    </citation>
    <scope>NUCLEOTIDE SEQUENCE [LARGE SCALE GENOMIC DNA]</scope>
    <source>
        <strain evidence="4">JCM 18127</strain>
    </source>
</reference>
<evidence type="ECO:0000313" key="3">
    <source>
        <dbReference type="EMBL" id="GAA4689469.1"/>
    </source>
</evidence>
<dbReference type="Proteomes" id="UP001500621">
    <property type="component" value="Unassembled WGS sequence"/>
</dbReference>
<feature type="domain" description="Lsr2 DNA-binding" evidence="2">
    <location>
        <begin position="116"/>
        <end position="149"/>
    </location>
</feature>
<gene>
    <name evidence="3" type="ORF">GCM10023226_29160</name>
</gene>
<keyword evidence="4" id="KW-1185">Reference proteome</keyword>
<organism evidence="3 4">
    <name type="scientific">Nocardioides nanhaiensis</name>
    <dbReference type="NCBI Taxonomy" id="1476871"/>
    <lineage>
        <taxon>Bacteria</taxon>
        <taxon>Bacillati</taxon>
        <taxon>Actinomycetota</taxon>
        <taxon>Actinomycetes</taxon>
        <taxon>Propionibacteriales</taxon>
        <taxon>Nocardioidaceae</taxon>
        <taxon>Nocardioides</taxon>
    </lineage>
</organism>
<sequence length="159" mass="17331">MATRRRDRRAGGGAVLRTTGRGELSGIPRAAVVVEEGYSRGFKVDYVRPSLVAEGITECQIRFPNVPIIFCETRKLAQEWTYRFLAAARVGLAEEMVGANAARALESAPPLAPAPPTPAYARRWASTHDIVVSDRGRIPVALMDQYLEARARGDTSTCS</sequence>
<comment type="caution">
    <text evidence="3">The sequence shown here is derived from an EMBL/GenBank/DDBJ whole genome shotgun (WGS) entry which is preliminary data.</text>
</comment>
<keyword evidence="1" id="KW-0238">DNA-binding</keyword>
<accession>A0ABP8WI99</accession>
<proteinExistence type="predicted"/>